<accession>A0A8X6FFW6</accession>
<feature type="transmembrane region" description="Helical" evidence="1">
    <location>
        <begin position="86"/>
        <end position="105"/>
    </location>
</feature>
<feature type="non-terminal residue" evidence="2">
    <location>
        <position position="1"/>
    </location>
</feature>
<dbReference type="Proteomes" id="UP000887116">
    <property type="component" value="Unassembled WGS sequence"/>
</dbReference>
<keyword evidence="1" id="KW-0812">Transmembrane</keyword>
<keyword evidence="3" id="KW-1185">Reference proteome</keyword>
<feature type="transmembrane region" description="Helical" evidence="1">
    <location>
        <begin position="125"/>
        <end position="146"/>
    </location>
</feature>
<evidence type="ECO:0000313" key="2">
    <source>
        <dbReference type="EMBL" id="GFQ79510.1"/>
    </source>
</evidence>
<dbReference type="OrthoDB" id="10006435at2759"/>
<organism evidence="2 3">
    <name type="scientific">Trichonephila clavata</name>
    <name type="common">Joro spider</name>
    <name type="synonym">Nephila clavata</name>
    <dbReference type="NCBI Taxonomy" id="2740835"/>
    <lineage>
        <taxon>Eukaryota</taxon>
        <taxon>Metazoa</taxon>
        <taxon>Ecdysozoa</taxon>
        <taxon>Arthropoda</taxon>
        <taxon>Chelicerata</taxon>
        <taxon>Arachnida</taxon>
        <taxon>Araneae</taxon>
        <taxon>Araneomorphae</taxon>
        <taxon>Entelegynae</taxon>
        <taxon>Araneoidea</taxon>
        <taxon>Nephilidae</taxon>
        <taxon>Trichonephila</taxon>
    </lineage>
</organism>
<sequence length="283" mass="31048">YPKLGLSLICSVVLVCSVVVGVLTFQWDLPPTIQVSSGNSGKIQDTIDVVHMKTFTHAGPYYVGIILGFLMIKYKDAKISKVTNICGWCASTVLCLTAVYGAHRWNIGEPHGPLLTSIFAALHRTTFAVGVGWVTFACVTGHGGIVNKILSSSLLAPISRLTFMIYLLHSLVIWVRMGSLRERLYFSHYNMLYEYVGNIVTTVILTVPFYLLLEAPLSNIERLIFSKVRPSKDESPIKQNGHLPDNIAQSANGFGMDKEGLEPATPVELTGVKSLDLVQNGLH</sequence>
<comment type="caution">
    <text evidence="2">The sequence shown here is derived from an EMBL/GenBank/DDBJ whole genome shotgun (WGS) entry which is preliminary data.</text>
</comment>
<dbReference type="InterPro" id="IPR052728">
    <property type="entry name" value="O2_lipid_transport_reg"/>
</dbReference>
<reference evidence="2" key="1">
    <citation type="submission" date="2020-07" db="EMBL/GenBank/DDBJ databases">
        <title>Multicomponent nature underlies the extraordinary mechanical properties of spider dragline silk.</title>
        <authorList>
            <person name="Kono N."/>
            <person name="Nakamura H."/>
            <person name="Mori M."/>
            <person name="Yoshida Y."/>
            <person name="Ohtoshi R."/>
            <person name="Malay A.D."/>
            <person name="Moran D.A.P."/>
            <person name="Tomita M."/>
            <person name="Numata K."/>
            <person name="Arakawa K."/>
        </authorList>
    </citation>
    <scope>NUCLEOTIDE SEQUENCE</scope>
</reference>
<keyword evidence="1" id="KW-0472">Membrane</keyword>
<evidence type="ECO:0000313" key="3">
    <source>
        <dbReference type="Proteomes" id="UP000887116"/>
    </source>
</evidence>
<gene>
    <name evidence="2" type="primary">nrf-6_19</name>
    <name evidence="2" type="ORF">TNCT_351321</name>
</gene>
<dbReference type="EMBL" id="BMAO01002269">
    <property type="protein sequence ID" value="GFQ79510.1"/>
    <property type="molecule type" value="Genomic_DNA"/>
</dbReference>
<keyword evidence="1" id="KW-1133">Transmembrane helix</keyword>
<protein>
    <submittedName>
        <fullName evidence="2">Nose resistant to fluoxetine protein 6</fullName>
    </submittedName>
</protein>
<dbReference type="PANTHER" id="PTHR11161">
    <property type="entry name" value="O-ACYLTRANSFERASE"/>
    <property type="match status" value="1"/>
</dbReference>
<feature type="transmembrane region" description="Helical" evidence="1">
    <location>
        <begin position="195"/>
        <end position="213"/>
    </location>
</feature>
<proteinExistence type="predicted"/>
<dbReference type="AlphaFoldDB" id="A0A8X6FFW6"/>
<dbReference type="PANTHER" id="PTHR11161:SF0">
    <property type="entry name" value="O-ACYLTRANSFERASE LIKE PROTEIN"/>
    <property type="match status" value="1"/>
</dbReference>
<feature type="transmembrane region" description="Helical" evidence="1">
    <location>
        <begin position="58"/>
        <end position="74"/>
    </location>
</feature>
<evidence type="ECO:0000256" key="1">
    <source>
        <dbReference type="SAM" id="Phobius"/>
    </source>
</evidence>
<feature type="transmembrane region" description="Helical" evidence="1">
    <location>
        <begin position="158"/>
        <end position="175"/>
    </location>
</feature>
<name>A0A8X6FFW6_TRICU</name>